<evidence type="ECO:0000256" key="1">
    <source>
        <dbReference type="SAM" id="SignalP"/>
    </source>
</evidence>
<sequence>MNPALTRRARMAALGLLCLASANNAIAQNPPASAPATTAHTSALGFYYSRGSYGESRDTRIRYMPVSHEIARGSWRYKATVPVLEITGPANVLVNVGSVGGVADERSGQVSAGGAGDVSFNLTYEVPAWSANAPFIDISAELKLPTADAQRSLGTGRMDAGVQVDLYQLAGPVTLFATAGFRYRRQSPFYPGLQNSVYASLGGSANLTEVLQYGLIYDFRQAASVFTGETHELLPYLSWTVSPAWSVMLYTVTGFTEDSADFAAGMQLSRRW</sequence>
<feature type="chain" id="PRO_5009211978" description="Transporter" evidence="1">
    <location>
        <begin position="28"/>
        <end position="272"/>
    </location>
</feature>
<evidence type="ECO:0000313" key="3">
    <source>
        <dbReference type="Proteomes" id="UP000175669"/>
    </source>
</evidence>
<reference evidence="3" key="1">
    <citation type="submission" date="2016-07" db="EMBL/GenBank/DDBJ databases">
        <authorList>
            <person name="Florea S."/>
            <person name="Webb J.S."/>
            <person name="Jaromczyk J."/>
            <person name="Schardl C.L."/>
        </authorList>
    </citation>
    <scope>NUCLEOTIDE SEQUENCE [LARGE SCALE GENOMIC DNA]</scope>
    <source>
        <strain evidence="3">KCTC 42131</strain>
    </source>
</reference>
<gene>
    <name evidence="2" type="ORF">PHACT_00545</name>
</gene>
<keyword evidence="1" id="KW-0732">Signal</keyword>
<dbReference type="Proteomes" id="UP000175669">
    <property type="component" value="Unassembled WGS sequence"/>
</dbReference>
<dbReference type="STRING" id="1524254.PHACT_00545"/>
<keyword evidence="3" id="KW-1185">Reference proteome</keyword>
<comment type="caution">
    <text evidence="2">The sequence shown here is derived from an EMBL/GenBank/DDBJ whole genome shotgun (WGS) entry which is preliminary data.</text>
</comment>
<dbReference type="AlphaFoldDB" id="A0A1E8CH87"/>
<accession>A0A1E8CH87</accession>
<name>A0A1E8CH87_9GAMM</name>
<dbReference type="EMBL" id="MASR01000001">
    <property type="protein sequence ID" value="OFE11820.1"/>
    <property type="molecule type" value="Genomic_DNA"/>
</dbReference>
<evidence type="ECO:0008006" key="4">
    <source>
        <dbReference type="Google" id="ProtNLM"/>
    </source>
</evidence>
<evidence type="ECO:0000313" key="2">
    <source>
        <dbReference type="EMBL" id="OFE11820.1"/>
    </source>
</evidence>
<protein>
    <recommendedName>
        <fullName evidence="4">Transporter</fullName>
    </recommendedName>
</protein>
<feature type="signal peptide" evidence="1">
    <location>
        <begin position="1"/>
        <end position="27"/>
    </location>
</feature>
<organism evidence="2 3">
    <name type="scientific">Pseudohongiella acticola</name>
    <dbReference type="NCBI Taxonomy" id="1524254"/>
    <lineage>
        <taxon>Bacteria</taxon>
        <taxon>Pseudomonadati</taxon>
        <taxon>Pseudomonadota</taxon>
        <taxon>Gammaproteobacteria</taxon>
        <taxon>Pseudomonadales</taxon>
        <taxon>Pseudohongiellaceae</taxon>
        <taxon>Pseudohongiella</taxon>
    </lineage>
</organism>
<proteinExistence type="predicted"/>